<keyword evidence="3" id="KW-1185">Reference proteome</keyword>
<evidence type="ECO:0000313" key="3">
    <source>
        <dbReference type="Proteomes" id="UP000054805"/>
    </source>
</evidence>
<protein>
    <submittedName>
        <fullName evidence="2">Uncharacterized protein</fullName>
    </submittedName>
</protein>
<reference evidence="3 4" key="1">
    <citation type="submission" date="2015-01" db="EMBL/GenBank/DDBJ databases">
        <title>Evolution of Trichinella species and genotypes.</title>
        <authorList>
            <person name="Korhonen P.K."/>
            <person name="Edoardo P."/>
            <person name="Giuseppe L.R."/>
            <person name="Gasser R.B."/>
        </authorList>
    </citation>
    <scope>NUCLEOTIDE SEQUENCE [LARGE SCALE GENOMIC DNA]</scope>
    <source>
        <strain evidence="2">ISS176</strain>
        <strain evidence="1">ISS588</strain>
    </source>
</reference>
<evidence type="ECO:0000313" key="2">
    <source>
        <dbReference type="EMBL" id="KRZ35489.1"/>
    </source>
</evidence>
<dbReference type="Proteomes" id="UP000054826">
    <property type="component" value="Unassembled WGS sequence"/>
</dbReference>
<dbReference type="AlphaFoldDB" id="A0A0V1JKI3"/>
<proteinExistence type="predicted"/>
<sequence>MSKKEETKAERRNTKLEKVNAIRTFFTFLHTEVHLTCISVRASYNSDIIRIRTLRTDFEEESMELRAVKFYHYQWSKMKANVLAHHEFNPVKQVISVKHHLMGHQHPDEKILVLICPTYVWWVGRDARKVSKLSSAAQNASRQCSALHQHILNLLNEKCTHAALYVHMTAAHVCLACELRARRITLCLKELFAHHLNT</sequence>
<comment type="caution">
    <text evidence="2">The sequence shown here is derived from an EMBL/GenBank/DDBJ whole genome shotgun (WGS) entry which is preliminary data.</text>
</comment>
<evidence type="ECO:0000313" key="4">
    <source>
        <dbReference type="Proteomes" id="UP000054826"/>
    </source>
</evidence>
<organism evidence="2 4">
    <name type="scientific">Trichinella pseudospiralis</name>
    <name type="common">Parasitic roundworm</name>
    <dbReference type="NCBI Taxonomy" id="6337"/>
    <lineage>
        <taxon>Eukaryota</taxon>
        <taxon>Metazoa</taxon>
        <taxon>Ecdysozoa</taxon>
        <taxon>Nematoda</taxon>
        <taxon>Enoplea</taxon>
        <taxon>Dorylaimia</taxon>
        <taxon>Trichinellida</taxon>
        <taxon>Trichinellidae</taxon>
        <taxon>Trichinella</taxon>
    </lineage>
</organism>
<name>A0A0V1JKI3_TRIPS</name>
<evidence type="ECO:0000313" key="1">
    <source>
        <dbReference type="EMBL" id="KRZ15867.1"/>
    </source>
</evidence>
<dbReference type="Proteomes" id="UP000054805">
    <property type="component" value="Unassembled WGS sequence"/>
</dbReference>
<dbReference type="EMBL" id="JYDS01000306">
    <property type="protein sequence ID" value="KRZ15867.1"/>
    <property type="molecule type" value="Genomic_DNA"/>
</dbReference>
<dbReference type="EMBL" id="JYDV01000089">
    <property type="protein sequence ID" value="KRZ35489.1"/>
    <property type="molecule type" value="Genomic_DNA"/>
</dbReference>
<accession>A0A0V1JKI3</accession>
<gene>
    <name evidence="1" type="ORF">T4B_10884</name>
    <name evidence="2" type="ORF">T4C_12165</name>
</gene>